<dbReference type="PANTHER" id="PTHR33463">
    <property type="entry name" value="NB-ARC DOMAIN-CONTAINING PROTEIN-RELATED"/>
    <property type="match status" value="1"/>
</dbReference>
<dbReference type="PRINTS" id="PR00364">
    <property type="entry name" value="DISEASERSIST"/>
</dbReference>
<evidence type="ECO:0000256" key="5">
    <source>
        <dbReference type="ARBA" id="ARBA00022821"/>
    </source>
</evidence>
<reference evidence="9" key="1">
    <citation type="journal article" date="2019" name="Gigascience">
        <title>De novo genome assembly of the endangered Acer yangbiense, a plant species with extremely small populations endemic to Yunnan Province, China.</title>
        <authorList>
            <person name="Yang J."/>
            <person name="Wariss H.M."/>
            <person name="Tao L."/>
            <person name="Zhang R."/>
            <person name="Yun Q."/>
            <person name="Hollingsworth P."/>
            <person name="Dao Z."/>
            <person name="Luo G."/>
            <person name="Guo H."/>
            <person name="Ma Y."/>
            <person name="Sun W."/>
        </authorList>
    </citation>
    <scope>NUCLEOTIDE SEQUENCE [LARGE SCALE GENOMIC DNA]</scope>
    <source>
        <strain evidence="9">cv. Malutang</strain>
    </source>
</reference>
<dbReference type="Pfam" id="PF00931">
    <property type="entry name" value="NB-ARC"/>
    <property type="match status" value="1"/>
</dbReference>
<dbReference type="Pfam" id="PF23559">
    <property type="entry name" value="WHD_DRP"/>
    <property type="match status" value="1"/>
</dbReference>
<dbReference type="Gene3D" id="1.10.10.10">
    <property type="entry name" value="Winged helix-like DNA-binding domain superfamily/Winged helix DNA-binding domain"/>
    <property type="match status" value="1"/>
</dbReference>
<feature type="domain" description="AAA+ ATPase" evidence="7">
    <location>
        <begin position="171"/>
        <end position="313"/>
    </location>
</feature>
<name>A0A5C7IK45_9ROSI</name>
<dbReference type="InterPro" id="IPR042197">
    <property type="entry name" value="Apaf_helical"/>
</dbReference>
<protein>
    <recommendedName>
        <fullName evidence="7">AAA+ ATPase domain-containing protein</fullName>
    </recommendedName>
</protein>
<keyword evidence="3" id="KW-0677">Repeat</keyword>
<dbReference type="GO" id="GO:0006952">
    <property type="term" value="P:defense response"/>
    <property type="evidence" value="ECO:0007669"/>
    <property type="project" value="UniProtKB-KW"/>
</dbReference>
<comment type="caution">
    <text evidence="8">The sequence shown here is derived from an EMBL/GenBank/DDBJ whole genome shotgun (WGS) entry which is preliminary data.</text>
</comment>
<dbReference type="SMART" id="SM00382">
    <property type="entry name" value="AAA"/>
    <property type="match status" value="1"/>
</dbReference>
<organism evidence="8 9">
    <name type="scientific">Acer yangbiense</name>
    <dbReference type="NCBI Taxonomy" id="1000413"/>
    <lineage>
        <taxon>Eukaryota</taxon>
        <taxon>Viridiplantae</taxon>
        <taxon>Streptophyta</taxon>
        <taxon>Embryophyta</taxon>
        <taxon>Tracheophyta</taxon>
        <taxon>Spermatophyta</taxon>
        <taxon>Magnoliopsida</taxon>
        <taxon>eudicotyledons</taxon>
        <taxon>Gunneridae</taxon>
        <taxon>Pentapetalae</taxon>
        <taxon>rosids</taxon>
        <taxon>malvids</taxon>
        <taxon>Sapindales</taxon>
        <taxon>Sapindaceae</taxon>
        <taxon>Hippocastanoideae</taxon>
        <taxon>Acereae</taxon>
        <taxon>Acer</taxon>
    </lineage>
</organism>
<evidence type="ECO:0000256" key="6">
    <source>
        <dbReference type="ARBA" id="ARBA00022840"/>
    </source>
</evidence>
<dbReference type="InterPro" id="IPR058922">
    <property type="entry name" value="WHD_DRP"/>
</dbReference>
<proteinExistence type="inferred from homology"/>
<comment type="similarity">
    <text evidence="1">Belongs to the disease resistance NB-LRR family.</text>
</comment>
<dbReference type="InterPro" id="IPR003593">
    <property type="entry name" value="AAA+_ATPase"/>
</dbReference>
<dbReference type="Proteomes" id="UP000323000">
    <property type="component" value="Chromosome 2"/>
</dbReference>
<evidence type="ECO:0000256" key="4">
    <source>
        <dbReference type="ARBA" id="ARBA00022741"/>
    </source>
</evidence>
<keyword evidence="2" id="KW-0433">Leucine-rich repeat</keyword>
<dbReference type="Gene3D" id="1.10.8.430">
    <property type="entry name" value="Helical domain of apoptotic protease-activating factors"/>
    <property type="match status" value="1"/>
</dbReference>
<sequence length="894" mass="102983">MADCVSPILDIVTRLWDCTANRAQNIRNLQENLNTLRDLKCELEDINKDVEGRADFAEQHQYSARTNEVKGWFKRVQLKLNEVDGILRKGDEEIQQKCLGSCCPIHCCTTYKLGKQVIKEIDAVKELKENGSSLVVADKVPPPMIVEMPMDKTVGMDSMFDEVWKCVENHEARIIGLYGMGGVGKTTLLKKLNNRFMETSHNFDVVIWVVVSKEVKLDKIQETILNKIGILKETWIDKSEEERAAQILDRLRNKRFVLLLDDLWGRLELSKLGVSCSNNQNGYKIVFTTRSREVCDKMEANAKFKLNGLSKKDALNLFRQKVGEDVLNSHHEIPKLAEIVAEECAGLPLALVTIGRAMASRMMPEDWRYAIKVLKSYPSRFPEMGKEVFPTLRFSYDSLSDDTLRNCFLYCSIFPEDHNISNRELIELWIGEGFLDDFDNMYDAQERGRFIINSLKLACLLEGSLDERTSYEEDHVKMHDVLRDMAHWLAREHGNEILVKEHVGLINSQGIGKWKEVIRVSLYGDSTEFLIETPVDCPRLQTIFVTGSKFLTTLPGTLFQSIHTLTVLNLSNNKQLRELPIEIGALISLRYLNLSKTRVRNLPIEVKNLTQLRILLLDRMVSKQVVILQGVISSLSSLEIYKSIEYFTQCKMDMKLITEELECLEKITDIGLTFSSVSPVLKFMSSSPKLQNCITQLSIHKCEELRSLDICCSTMRRMEHLETLSISDCRYLREVKICFENGERMQRSEPNCFRNLQILNIWKCGILENLSWLRYTPRLRFLYVMECKSLEEIIAWDFAGSSEIEEDVEVFSNLEEVSLQFLPKLKSICQRAMPFPSLRDIEVRGCSSLRKLPFNAESGKSTLKAIKGFRDWWYKLEWKDEATKLAFTSKFKSL</sequence>
<accession>A0A5C7IK45</accession>
<dbReference type="InterPro" id="IPR036388">
    <property type="entry name" value="WH-like_DNA-bd_sf"/>
</dbReference>
<evidence type="ECO:0000256" key="3">
    <source>
        <dbReference type="ARBA" id="ARBA00022737"/>
    </source>
</evidence>
<dbReference type="InterPro" id="IPR032675">
    <property type="entry name" value="LRR_dom_sf"/>
</dbReference>
<dbReference type="PANTHER" id="PTHR33463:SF220">
    <property type="entry name" value="NB-ARC DOMAIN-CONTAINING PROTEIN"/>
    <property type="match status" value="1"/>
</dbReference>
<dbReference type="InterPro" id="IPR002182">
    <property type="entry name" value="NB-ARC"/>
</dbReference>
<dbReference type="OrthoDB" id="664960at2759"/>
<dbReference type="Gene3D" id="3.80.10.10">
    <property type="entry name" value="Ribonuclease Inhibitor"/>
    <property type="match status" value="2"/>
</dbReference>
<dbReference type="FunFam" id="1.10.10.10:FF:000322">
    <property type="entry name" value="Probable disease resistance protein At1g63360"/>
    <property type="match status" value="1"/>
</dbReference>
<keyword evidence="4" id="KW-0547">Nucleotide-binding</keyword>
<dbReference type="GO" id="GO:0043531">
    <property type="term" value="F:ADP binding"/>
    <property type="evidence" value="ECO:0007669"/>
    <property type="project" value="InterPro"/>
</dbReference>
<dbReference type="SUPFAM" id="SSF52540">
    <property type="entry name" value="P-loop containing nucleoside triphosphate hydrolases"/>
    <property type="match status" value="1"/>
</dbReference>
<dbReference type="InterPro" id="IPR050905">
    <property type="entry name" value="Plant_NBS-LRR"/>
</dbReference>
<keyword evidence="5" id="KW-0611">Plant defense</keyword>
<dbReference type="FunFam" id="1.10.8.430:FF:000003">
    <property type="entry name" value="Probable disease resistance protein At5g66910"/>
    <property type="match status" value="1"/>
</dbReference>
<evidence type="ECO:0000313" key="9">
    <source>
        <dbReference type="Proteomes" id="UP000323000"/>
    </source>
</evidence>
<dbReference type="Gene3D" id="3.40.50.300">
    <property type="entry name" value="P-loop containing nucleotide triphosphate hydrolases"/>
    <property type="match status" value="1"/>
</dbReference>
<dbReference type="FunFam" id="3.40.50.300:FF:001091">
    <property type="entry name" value="Probable disease resistance protein At1g61300"/>
    <property type="match status" value="1"/>
</dbReference>
<dbReference type="GO" id="GO:0005524">
    <property type="term" value="F:ATP binding"/>
    <property type="evidence" value="ECO:0007669"/>
    <property type="project" value="UniProtKB-KW"/>
</dbReference>
<dbReference type="Pfam" id="PF23598">
    <property type="entry name" value="LRR_14"/>
    <property type="match status" value="1"/>
</dbReference>
<evidence type="ECO:0000256" key="2">
    <source>
        <dbReference type="ARBA" id="ARBA00022614"/>
    </source>
</evidence>
<dbReference type="EMBL" id="VAHF01000002">
    <property type="protein sequence ID" value="TXG69234.1"/>
    <property type="molecule type" value="Genomic_DNA"/>
</dbReference>
<evidence type="ECO:0000259" key="7">
    <source>
        <dbReference type="SMART" id="SM00382"/>
    </source>
</evidence>
<gene>
    <name evidence="8" type="ORF">EZV62_004169</name>
</gene>
<dbReference type="InterPro" id="IPR027417">
    <property type="entry name" value="P-loop_NTPase"/>
</dbReference>
<keyword evidence="6" id="KW-0067">ATP-binding</keyword>
<evidence type="ECO:0000313" key="8">
    <source>
        <dbReference type="EMBL" id="TXG69234.1"/>
    </source>
</evidence>
<dbReference type="InterPro" id="IPR055414">
    <property type="entry name" value="LRR_R13L4/SHOC2-like"/>
</dbReference>
<dbReference type="SUPFAM" id="SSF52058">
    <property type="entry name" value="L domain-like"/>
    <property type="match status" value="1"/>
</dbReference>
<evidence type="ECO:0000256" key="1">
    <source>
        <dbReference type="ARBA" id="ARBA00008894"/>
    </source>
</evidence>
<keyword evidence="9" id="KW-1185">Reference proteome</keyword>
<dbReference type="AlphaFoldDB" id="A0A5C7IK45"/>